<dbReference type="GO" id="GO:0019301">
    <property type="term" value="P:rhamnose catabolic process"/>
    <property type="evidence" value="ECO:0007669"/>
    <property type="project" value="TreeGrafter"/>
</dbReference>
<keyword evidence="7" id="KW-0119">Carbohydrate metabolism</keyword>
<dbReference type="InterPro" id="IPR050337">
    <property type="entry name" value="L-rhamnose_isomerase"/>
</dbReference>
<accession>A0A3T0D411</accession>
<evidence type="ECO:0000256" key="3">
    <source>
        <dbReference type="ARBA" id="ARBA00022490"/>
    </source>
</evidence>
<name>A0A3T0D411_9FIRM</name>
<dbReference type="PROSITE" id="PS51415">
    <property type="entry name" value="XYLOSE_ISOMERASE"/>
    <property type="match status" value="1"/>
</dbReference>
<dbReference type="GO" id="GO:0046872">
    <property type="term" value="F:metal ion binding"/>
    <property type="evidence" value="ECO:0007669"/>
    <property type="project" value="UniProtKB-KW"/>
</dbReference>
<evidence type="ECO:0000256" key="2">
    <source>
        <dbReference type="ARBA" id="ARBA00018232"/>
    </source>
</evidence>
<evidence type="ECO:0000256" key="7">
    <source>
        <dbReference type="ARBA" id="ARBA00023277"/>
    </source>
</evidence>
<dbReference type="GO" id="GO:0009045">
    <property type="term" value="F:xylose isomerase activity"/>
    <property type="evidence" value="ECO:0007669"/>
    <property type="project" value="InterPro"/>
</dbReference>
<evidence type="ECO:0000313" key="10">
    <source>
        <dbReference type="Proteomes" id="UP000282930"/>
    </source>
</evidence>
<protein>
    <recommendedName>
        <fullName evidence="2">Xylose isomerase</fullName>
    </recommendedName>
</protein>
<dbReference type="GO" id="GO:0008740">
    <property type="term" value="F:L-rhamnose isomerase activity"/>
    <property type="evidence" value="ECO:0007669"/>
    <property type="project" value="TreeGrafter"/>
</dbReference>
<evidence type="ECO:0000256" key="5">
    <source>
        <dbReference type="ARBA" id="ARBA00023211"/>
    </source>
</evidence>
<dbReference type="AlphaFoldDB" id="A0A3T0D411"/>
<evidence type="ECO:0000313" key="9">
    <source>
        <dbReference type="EMBL" id="AZT89650.1"/>
    </source>
</evidence>
<dbReference type="Proteomes" id="UP000282930">
    <property type="component" value="Chromosome"/>
</dbReference>
<dbReference type="PANTHER" id="PTHR30268">
    <property type="entry name" value="L-RHAMNOSE ISOMERASE"/>
    <property type="match status" value="1"/>
</dbReference>
<evidence type="ECO:0000256" key="4">
    <source>
        <dbReference type="ARBA" id="ARBA00022723"/>
    </source>
</evidence>
<reference evidence="9 10" key="1">
    <citation type="submission" date="2018-12" db="EMBL/GenBank/DDBJ databases">
        <title>Genome sequence from the cellulolytic species, Caldicellulosiruptor changbaiensis.</title>
        <authorList>
            <person name="Blumer-Schuette S.E."/>
            <person name="Mendoza C."/>
        </authorList>
    </citation>
    <scope>NUCLEOTIDE SEQUENCE [LARGE SCALE GENOMIC DNA]</scope>
    <source>
        <strain evidence="9 10">CBS-Z</strain>
    </source>
</reference>
<evidence type="ECO:0000259" key="8">
    <source>
        <dbReference type="Pfam" id="PF01261"/>
    </source>
</evidence>
<proteinExistence type="predicted"/>
<dbReference type="InterPro" id="IPR001998">
    <property type="entry name" value="Xylose_isomerase"/>
</dbReference>
<dbReference type="RefSeq" id="WP_127351256.1">
    <property type="nucleotide sequence ID" value="NZ_CP034791.1"/>
</dbReference>
<dbReference type="InterPro" id="IPR013022">
    <property type="entry name" value="Xyl_isomerase-like_TIM-brl"/>
</dbReference>
<gene>
    <name evidence="9" type="ORF">ELD05_02695</name>
</gene>
<evidence type="ECO:0000256" key="1">
    <source>
        <dbReference type="ARBA" id="ARBA00004496"/>
    </source>
</evidence>
<organism evidence="9 10">
    <name type="scientific">Caldicellulosiruptor changbaiensis</name>
    <dbReference type="NCBI Taxonomy" id="1222016"/>
    <lineage>
        <taxon>Bacteria</taxon>
        <taxon>Bacillati</taxon>
        <taxon>Bacillota</taxon>
        <taxon>Bacillota incertae sedis</taxon>
        <taxon>Caldicellulosiruptorales</taxon>
        <taxon>Caldicellulosiruptoraceae</taxon>
        <taxon>Caldicellulosiruptor</taxon>
    </lineage>
</organism>
<dbReference type="InterPro" id="IPR036237">
    <property type="entry name" value="Xyl_isomerase-like_sf"/>
</dbReference>
<keyword evidence="5" id="KW-0464">Manganese</keyword>
<dbReference type="Pfam" id="PF01261">
    <property type="entry name" value="AP_endonuc_2"/>
    <property type="match status" value="1"/>
</dbReference>
<feature type="domain" description="Xylose isomerase-like TIM barrel" evidence="8">
    <location>
        <begin position="62"/>
        <end position="329"/>
    </location>
</feature>
<dbReference type="PANTHER" id="PTHR30268:SF0">
    <property type="entry name" value="L-RHAMNOSE ISOMERASE"/>
    <property type="match status" value="1"/>
</dbReference>
<dbReference type="KEGG" id="ccha:ELD05_02695"/>
<dbReference type="Gene3D" id="3.20.20.150">
    <property type="entry name" value="Divalent-metal-dependent TIM barrel enzymes"/>
    <property type="match status" value="1"/>
</dbReference>
<sequence length="380" mass="43385">MLENTSYQMKRRSVDELIQHLKTFELDLKFSVGIWYFSDHPSRFHAPLGEPKTIEERLEIIAKLKDYGVCALEAHYPNEINEDNLELYKKFSKDTGIKILSVIPNLFYETDFEFSSLASPIEEVRKKAIERLKTSLMLNKELDCEFCIIWPGGDGYENQFGIDFIRMRDRFAEGIAEAMDAVPGVKVAIEPKPYEPRGRIIYGLTGEGILLAQKVEKLLQNPENKKILEDDSLVGLNPEVGHVLMGFEDLAYAFSLALEYGKLYHTHWNSQPLGNYDQDLNVGVISPEQAEAALYVMKMYGYRGYFGIDINPERMPVERAVINSIDAIKAMNDRINNLPHEDIIACTEKPHKNRGLLEAILIRARANNPSILSPMPKVER</sequence>
<keyword evidence="4" id="KW-0479">Metal-binding</keyword>
<dbReference type="SUPFAM" id="SSF51658">
    <property type="entry name" value="Xylose isomerase-like"/>
    <property type="match status" value="1"/>
</dbReference>
<comment type="subcellular location">
    <subcellularLocation>
        <location evidence="1">Cytoplasm</location>
    </subcellularLocation>
</comment>
<keyword evidence="6 9" id="KW-0413">Isomerase</keyword>
<keyword evidence="10" id="KW-1185">Reference proteome</keyword>
<dbReference type="GO" id="GO:0019324">
    <property type="term" value="P:L-lyxose metabolic process"/>
    <property type="evidence" value="ECO:0007669"/>
    <property type="project" value="TreeGrafter"/>
</dbReference>
<evidence type="ECO:0000256" key="6">
    <source>
        <dbReference type="ARBA" id="ARBA00023235"/>
    </source>
</evidence>
<dbReference type="EMBL" id="CP034791">
    <property type="protein sequence ID" value="AZT89650.1"/>
    <property type="molecule type" value="Genomic_DNA"/>
</dbReference>
<keyword evidence="3" id="KW-0963">Cytoplasm</keyword>